<accession>A0ABS9UY74</accession>
<dbReference type="Pfam" id="PF17899">
    <property type="entry name" value="Peptidase_M61_N"/>
    <property type="match status" value="1"/>
</dbReference>
<gene>
    <name evidence="3" type="ORF">MM239_06665</name>
</gene>
<dbReference type="InterPro" id="IPR024191">
    <property type="entry name" value="Peptidase_M61"/>
</dbReference>
<dbReference type="Gene3D" id="1.10.390.10">
    <property type="entry name" value="Neutral Protease Domain 2"/>
    <property type="match status" value="1"/>
</dbReference>
<dbReference type="InterPro" id="IPR040756">
    <property type="entry name" value="Peptidase_M61_N"/>
</dbReference>
<dbReference type="Proteomes" id="UP001165489">
    <property type="component" value="Unassembled WGS sequence"/>
</dbReference>
<evidence type="ECO:0000259" key="1">
    <source>
        <dbReference type="Pfam" id="PF05299"/>
    </source>
</evidence>
<dbReference type="Pfam" id="PF05299">
    <property type="entry name" value="Peptidase_M61"/>
    <property type="match status" value="1"/>
</dbReference>
<dbReference type="PIRSF" id="PIRSF016493">
    <property type="entry name" value="Glycyl_aminpptds"/>
    <property type="match status" value="1"/>
</dbReference>
<feature type="domain" description="Peptidase M61 N-terminal" evidence="2">
    <location>
        <begin position="2"/>
        <end position="162"/>
    </location>
</feature>
<name>A0ABS9UY74_9BACT</name>
<sequence>MQYQFRRHAISSQFIDIKLLIHCKAKEIISLQLAAWRPGRYEIADFAAKIKNFEVTHQGDFVKSSKVNKSLWEFQAIEKGVYEISYKFFANQMDAGGSWSDDSQLYINFTNCVFDIKDRHNEPIEIIIELPSDYDIASSLKRIGKNSWEAKNYQEIIDSPLLGSSNLTHLEYSVAGTVFHVWLNGKIYFNQNELIKVFEAFTKRQIQDFGGFSAADYHFIIQLLPYKHYHGVEHRFSTVITIGPDKDLKEKKLFEDLIGVSSHELYHFWNVCRIRPIEMIPYDLSKEVYLDSGFVLEGITTYMGDLYLLKSKFFTLEEYFQEAISKRIQREFDQFGWKSQSIVDSSKDLWLDGYKAGIPDKKVNIYNRGSLIAFCLDILLIQNQSSLADVMSAMWEKHGAKNLGYSMIDFINTIASALNNHKLAETFFENYVYGKEDILPLIIESCNKLGIQLTKTYEPENFLLHDYGIRHVEGCVTQVHPDSAAYQSVMINDKIISKELSEGEITLEVDRYSRRLSLKLSQSNIKHFPTFQVTFKTRTSLLEKWIE</sequence>
<proteinExistence type="predicted"/>
<organism evidence="3 4">
    <name type="scientific">Belliella filtrata</name>
    <dbReference type="NCBI Taxonomy" id="2923435"/>
    <lineage>
        <taxon>Bacteria</taxon>
        <taxon>Pseudomonadati</taxon>
        <taxon>Bacteroidota</taxon>
        <taxon>Cytophagia</taxon>
        <taxon>Cytophagales</taxon>
        <taxon>Cyclobacteriaceae</taxon>
        <taxon>Belliella</taxon>
    </lineage>
</organism>
<dbReference type="EMBL" id="JAKZGP010000011">
    <property type="protein sequence ID" value="MCH7409069.1"/>
    <property type="molecule type" value="Genomic_DNA"/>
</dbReference>
<keyword evidence="4" id="KW-1185">Reference proteome</keyword>
<dbReference type="InterPro" id="IPR027268">
    <property type="entry name" value="Peptidase_M4/M1_CTD_sf"/>
</dbReference>
<reference evidence="3" key="1">
    <citation type="submission" date="2022-03" db="EMBL/GenBank/DDBJ databases">
        <title>De novo assembled genomes of Belliella spp. (Cyclobacteriaceae) strains.</title>
        <authorList>
            <person name="Szabo A."/>
            <person name="Korponai K."/>
            <person name="Felfoldi T."/>
        </authorList>
    </citation>
    <scope>NUCLEOTIDE SEQUENCE</scope>
    <source>
        <strain evidence="3">DSM 111904</strain>
    </source>
</reference>
<dbReference type="RefSeq" id="WP_241347426.1">
    <property type="nucleotide sequence ID" value="NZ_JAKZGP010000011.1"/>
</dbReference>
<evidence type="ECO:0000259" key="2">
    <source>
        <dbReference type="Pfam" id="PF17899"/>
    </source>
</evidence>
<dbReference type="Gene3D" id="2.60.40.3650">
    <property type="match status" value="1"/>
</dbReference>
<comment type="caution">
    <text evidence="3">The sequence shown here is derived from an EMBL/GenBank/DDBJ whole genome shotgun (WGS) entry which is preliminary data.</text>
</comment>
<protein>
    <submittedName>
        <fullName evidence="3">M61 family peptidase</fullName>
    </submittedName>
</protein>
<feature type="domain" description="Peptidase M61 catalytic" evidence="1">
    <location>
        <begin position="257"/>
        <end position="372"/>
    </location>
</feature>
<evidence type="ECO:0000313" key="3">
    <source>
        <dbReference type="EMBL" id="MCH7409069.1"/>
    </source>
</evidence>
<dbReference type="InterPro" id="IPR007963">
    <property type="entry name" value="Peptidase_M61_catalytic"/>
</dbReference>
<evidence type="ECO:0000313" key="4">
    <source>
        <dbReference type="Proteomes" id="UP001165489"/>
    </source>
</evidence>